<dbReference type="EMBL" id="JAFIRA010000055">
    <property type="protein sequence ID" value="MCJ2544295.1"/>
    <property type="molecule type" value="Genomic_DNA"/>
</dbReference>
<dbReference type="InterPro" id="IPR044241">
    <property type="entry name" value="TxlA/HCF164"/>
</dbReference>
<dbReference type="Gene3D" id="3.40.30.10">
    <property type="entry name" value="Glutaredoxin"/>
    <property type="match status" value="1"/>
</dbReference>
<dbReference type="PANTHER" id="PTHR47353:SF1">
    <property type="entry name" value="THIOREDOXIN-LIKE PROTEIN HCF164, CHLOROPLASTIC"/>
    <property type="match status" value="1"/>
</dbReference>
<feature type="domain" description="Thioredoxin" evidence="2">
    <location>
        <begin position="27"/>
        <end position="146"/>
    </location>
</feature>
<dbReference type="Proteomes" id="UP000830835">
    <property type="component" value="Unassembled WGS sequence"/>
</dbReference>
<evidence type="ECO:0000256" key="1">
    <source>
        <dbReference type="SAM" id="MobiDB-lite"/>
    </source>
</evidence>
<keyword evidence="4" id="KW-1185">Reference proteome</keyword>
<comment type="caution">
    <text evidence="3">The sequence shown here is derived from an EMBL/GenBank/DDBJ whole genome shotgun (WGS) entry which is preliminary data.</text>
</comment>
<dbReference type="RefSeq" id="WP_244352721.1">
    <property type="nucleotide sequence ID" value="NZ_JAFIRA010000055.1"/>
</dbReference>
<dbReference type="SUPFAM" id="SSF52833">
    <property type="entry name" value="Thioredoxin-like"/>
    <property type="match status" value="1"/>
</dbReference>
<dbReference type="Pfam" id="PF00085">
    <property type="entry name" value="Thioredoxin"/>
    <property type="match status" value="1"/>
</dbReference>
<feature type="region of interest" description="Disordered" evidence="1">
    <location>
        <begin position="155"/>
        <end position="178"/>
    </location>
</feature>
<evidence type="ECO:0000259" key="2">
    <source>
        <dbReference type="PROSITE" id="PS51352"/>
    </source>
</evidence>
<dbReference type="PROSITE" id="PS00194">
    <property type="entry name" value="THIOREDOXIN_1"/>
    <property type="match status" value="1"/>
</dbReference>
<dbReference type="InterPro" id="IPR036249">
    <property type="entry name" value="Thioredoxin-like_sf"/>
</dbReference>
<dbReference type="PROSITE" id="PS51352">
    <property type="entry name" value="THIOREDOXIN_2"/>
    <property type="match status" value="1"/>
</dbReference>
<accession>A0ABT0CEV0</accession>
<reference evidence="3" key="1">
    <citation type="submission" date="2021-02" db="EMBL/GenBank/DDBJ databases">
        <title>The CRISPR/cas machinery reduction and long-range gene transfer in the hot spring cyanobacterium Synechococcus.</title>
        <authorList>
            <person name="Dvorak P."/>
            <person name="Jahodarova E."/>
            <person name="Hasler P."/>
            <person name="Poulickova A."/>
        </authorList>
    </citation>
    <scope>NUCLEOTIDE SEQUENCE</scope>
    <source>
        <strain evidence="3">Rupite</strain>
    </source>
</reference>
<organism evidence="3 4">
    <name type="scientific">Thermostichus vulcanus str. 'Rupite'</name>
    <dbReference type="NCBI Taxonomy" id="2813851"/>
    <lineage>
        <taxon>Bacteria</taxon>
        <taxon>Bacillati</taxon>
        <taxon>Cyanobacteriota</taxon>
        <taxon>Cyanophyceae</taxon>
        <taxon>Thermostichales</taxon>
        <taxon>Thermostichaceae</taxon>
        <taxon>Thermostichus</taxon>
    </lineage>
</organism>
<sequence length="178" mass="19263">MSESWAKRLRNGLIAVAAVILATGLFLANQSRSASTSLEALVQRSVPLEEAQANAKPSLVEFYADWCTSCRSMAPVLASLKEEFAQHVNFVMLNVDNPKWLPELSRYRVNGIPHFLFLDREGELLGSAIGEQPESVLRANLLALASGDPLDLAGSGPVSGLDRNSPVLLDQPDPRSHG</sequence>
<protein>
    <submittedName>
        <fullName evidence="3">Thioredoxin family protein</fullName>
    </submittedName>
</protein>
<dbReference type="PANTHER" id="PTHR47353">
    <property type="entry name" value="THIOREDOXIN-LIKE PROTEIN HCF164, CHLOROPLASTIC"/>
    <property type="match status" value="1"/>
</dbReference>
<dbReference type="InterPro" id="IPR017937">
    <property type="entry name" value="Thioredoxin_CS"/>
</dbReference>
<name>A0ABT0CEV0_THEVL</name>
<evidence type="ECO:0000313" key="4">
    <source>
        <dbReference type="Proteomes" id="UP000830835"/>
    </source>
</evidence>
<evidence type="ECO:0000313" key="3">
    <source>
        <dbReference type="EMBL" id="MCJ2544295.1"/>
    </source>
</evidence>
<gene>
    <name evidence="3" type="ORF">JX360_15510</name>
</gene>
<dbReference type="InterPro" id="IPR013766">
    <property type="entry name" value="Thioredoxin_domain"/>
</dbReference>
<proteinExistence type="predicted"/>